<dbReference type="PIRSF" id="PIRSF028451">
    <property type="entry name" value="UCP028451"/>
    <property type="match status" value="1"/>
</dbReference>
<dbReference type="RefSeq" id="WP_186988579.1">
    <property type="nucleotide sequence ID" value="NZ_CP052909.1"/>
</dbReference>
<dbReference type="Pfam" id="PF09365">
    <property type="entry name" value="DUF2461"/>
    <property type="match status" value="1"/>
</dbReference>
<dbReference type="NCBIfam" id="TIGR02453">
    <property type="entry name" value="TIGR02453 family protein"/>
    <property type="match status" value="1"/>
</dbReference>
<evidence type="ECO:0000313" key="2">
    <source>
        <dbReference type="Proteomes" id="UP000515514"/>
    </source>
</evidence>
<name>A0A7G8PWJ0_9FLAO</name>
<dbReference type="PANTHER" id="PTHR36452">
    <property type="entry name" value="CHROMOSOME 12, WHOLE GENOME SHOTGUN SEQUENCE"/>
    <property type="match status" value="1"/>
</dbReference>
<dbReference type="EMBL" id="CP052909">
    <property type="protein sequence ID" value="QNJ98706.1"/>
    <property type="molecule type" value="Genomic_DNA"/>
</dbReference>
<proteinExistence type="predicted"/>
<dbReference type="AlphaFoldDB" id="A0A7G8PWJ0"/>
<evidence type="ECO:0000313" key="1">
    <source>
        <dbReference type="EMBL" id="QNJ98706.1"/>
    </source>
</evidence>
<dbReference type="PANTHER" id="PTHR36452:SF1">
    <property type="entry name" value="DUF2461 DOMAIN-CONTAINING PROTEIN"/>
    <property type="match status" value="1"/>
</dbReference>
<dbReference type="InterPro" id="IPR015996">
    <property type="entry name" value="UCP028451"/>
</dbReference>
<protein>
    <recommendedName>
        <fullName evidence="3">TIGR02453 family protein</fullName>
    </recommendedName>
</protein>
<sequence length="227" mass="26761">MSVSVPKSAFNFLNDLRENNHRDWMQEHKKEYQNNEKLLKEFYKAVESGLNETDEIAKVKIFRINRDIRFSKDKTPYNVHRSVSFSRAGEHRRGGYYLRLEPGNTFMAGGFFDPNPADLLRIRKEFETDAAPIRKIFEQKDFNEAFDGFVERDPVKTAPKGFSKEDPNIDLIRHKSYFVVHPFKDSEVFSTNFKDNLLYHFKLLRPFFDYMSEVLTTDLNGVSTIEH</sequence>
<dbReference type="Proteomes" id="UP000515514">
    <property type="component" value="Chromosome"/>
</dbReference>
<gene>
    <name evidence="1" type="ORF">ALE3EI_2161</name>
</gene>
<dbReference type="KEGG" id="alti:ALE3EI_2161"/>
<organism evidence="1 2">
    <name type="scientific">Constantimarinum furrinae</name>
    <dbReference type="NCBI Taxonomy" id="2562285"/>
    <lineage>
        <taxon>Bacteria</taxon>
        <taxon>Pseudomonadati</taxon>
        <taxon>Bacteroidota</taxon>
        <taxon>Flavobacteriia</taxon>
        <taxon>Flavobacteriales</taxon>
        <taxon>Flavobacteriaceae</taxon>
        <taxon>Altibacter/Constantimarinum group</taxon>
        <taxon>Constantimarinum</taxon>
    </lineage>
</organism>
<accession>A0A7G8PWJ0</accession>
<dbReference type="InterPro" id="IPR012808">
    <property type="entry name" value="CHP02453"/>
</dbReference>
<reference evidence="1 2" key="1">
    <citation type="submission" date="2020-04" db="EMBL/GenBank/DDBJ databases">
        <title>Genome sequence of Altibacter aquimarinus strain ALE3EI.</title>
        <authorList>
            <person name="Oh H.-M."/>
            <person name="Jang D."/>
        </authorList>
    </citation>
    <scope>NUCLEOTIDE SEQUENCE [LARGE SCALE GENOMIC DNA]</scope>
    <source>
        <strain evidence="1 2">ALE3EI</strain>
    </source>
</reference>
<keyword evidence="2" id="KW-1185">Reference proteome</keyword>
<evidence type="ECO:0008006" key="3">
    <source>
        <dbReference type="Google" id="ProtNLM"/>
    </source>
</evidence>